<sequence length="427" mass="47467">MEQNIDPNSPSNPQQMPKKFPTWAIVVLTIAITALIVGAATYFIGRSNKQVVNNNQTNSTPTQSQNTNSNNTTQVEIFSKTIVFQDNMATTRDPNTQLFSYNLETGARKQLTDNSSKQNGSEAYSPTSHLLAYIKLVKEGRTISGDCGLGATTNNCVYEKPKYQVQIIDADSNKLAMQGDETEQQDATLSFSLDGQKLAYITNDNRLAIFDLNKHTKKYLPANQANQNTRDVVWDKDGINLYFINGSIYKLNSSDGTIAVVYQGNFSSRDNVFPSATKLKLTLDGNSLAFIFNDAFPHINLYTNPGENYLVIFDLSSKKLDKYLLESNKSRSARYLATNGLNSVNQFVITPDNSKVYFEATDETSPGINIFYLKNGNKENISDNAGFLLGFGKDANQLITRKIDDGIYSLDVSTKKLQKLTPINPVY</sequence>
<gene>
    <name evidence="2" type="ORF">A2660_01880</name>
</gene>
<reference evidence="2 3" key="1">
    <citation type="journal article" date="2016" name="Nat. Commun.">
        <title>Thousands of microbial genomes shed light on interconnected biogeochemical processes in an aquifer system.</title>
        <authorList>
            <person name="Anantharaman K."/>
            <person name="Brown C.T."/>
            <person name="Hug L.A."/>
            <person name="Sharon I."/>
            <person name="Castelle C.J."/>
            <person name="Probst A.J."/>
            <person name="Thomas B.C."/>
            <person name="Singh A."/>
            <person name="Wilkins M.J."/>
            <person name="Karaoz U."/>
            <person name="Brodie E.L."/>
            <person name="Williams K.H."/>
            <person name="Hubbard S.S."/>
            <person name="Banfield J.F."/>
        </authorList>
    </citation>
    <scope>NUCLEOTIDE SEQUENCE [LARGE SCALE GENOMIC DNA]</scope>
</reference>
<evidence type="ECO:0000313" key="2">
    <source>
        <dbReference type="EMBL" id="OGE80386.1"/>
    </source>
</evidence>
<keyword evidence="1" id="KW-1133">Transmembrane helix</keyword>
<dbReference type="Gene3D" id="2.120.10.30">
    <property type="entry name" value="TolB, C-terminal domain"/>
    <property type="match status" value="1"/>
</dbReference>
<name>A0A1F5NRT6_9BACT</name>
<protein>
    <recommendedName>
        <fullName evidence="4">DUF5050 domain-containing protein</fullName>
    </recommendedName>
</protein>
<dbReference type="AlphaFoldDB" id="A0A1F5NRT6"/>
<dbReference type="EMBL" id="MFEJ01000014">
    <property type="protein sequence ID" value="OGE80386.1"/>
    <property type="molecule type" value="Genomic_DNA"/>
</dbReference>
<accession>A0A1F5NRT6</accession>
<evidence type="ECO:0000256" key="1">
    <source>
        <dbReference type="SAM" id="Phobius"/>
    </source>
</evidence>
<organism evidence="2 3">
    <name type="scientific">Candidatus Doudnabacteria bacterium RIFCSPHIGHO2_01_FULL_45_18</name>
    <dbReference type="NCBI Taxonomy" id="1817823"/>
    <lineage>
        <taxon>Bacteria</taxon>
        <taxon>Candidatus Doudnaibacteriota</taxon>
    </lineage>
</organism>
<evidence type="ECO:0008006" key="4">
    <source>
        <dbReference type="Google" id="ProtNLM"/>
    </source>
</evidence>
<dbReference type="PANTHER" id="PTHR36842:SF1">
    <property type="entry name" value="PROTEIN TOLB"/>
    <property type="match status" value="1"/>
</dbReference>
<comment type="caution">
    <text evidence="2">The sequence shown here is derived from an EMBL/GenBank/DDBJ whole genome shotgun (WGS) entry which is preliminary data.</text>
</comment>
<dbReference type="Proteomes" id="UP000176233">
    <property type="component" value="Unassembled WGS sequence"/>
</dbReference>
<proteinExistence type="predicted"/>
<keyword evidence="1" id="KW-0472">Membrane</keyword>
<evidence type="ECO:0000313" key="3">
    <source>
        <dbReference type="Proteomes" id="UP000176233"/>
    </source>
</evidence>
<dbReference type="SUPFAM" id="SSF82171">
    <property type="entry name" value="DPP6 N-terminal domain-like"/>
    <property type="match status" value="1"/>
</dbReference>
<dbReference type="InterPro" id="IPR011042">
    <property type="entry name" value="6-blade_b-propeller_TolB-like"/>
</dbReference>
<keyword evidence="1" id="KW-0812">Transmembrane</keyword>
<feature type="transmembrane region" description="Helical" evidence="1">
    <location>
        <begin position="20"/>
        <end position="44"/>
    </location>
</feature>
<dbReference type="PANTHER" id="PTHR36842">
    <property type="entry name" value="PROTEIN TOLB HOMOLOG"/>
    <property type="match status" value="1"/>
</dbReference>